<feature type="compositionally biased region" description="Low complexity" evidence="4">
    <location>
        <begin position="238"/>
        <end position="253"/>
    </location>
</feature>
<evidence type="ECO:0000256" key="1">
    <source>
        <dbReference type="ARBA" id="ARBA00022692"/>
    </source>
</evidence>
<feature type="transmembrane region" description="Helical" evidence="5">
    <location>
        <begin position="390"/>
        <end position="410"/>
    </location>
</feature>
<dbReference type="Proteomes" id="UP001159428">
    <property type="component" value="Unassembled WGS sequence"/>
</dbReference>
<reference evidence="6 7" key="1">
    <citation type="submission" date="2022-05" db="EMBL/GenBank/DDBJ databases">
        <authorList>
            <consortium name="Genoscope - CEA"/>
            <person name="William W."/>
        </authorList>
    </citation>
    <scope>NUCLEOTIDE SEQUENCE [LARGE SCALE GENOMIC DNA]</scope>
</reference>
<feature type="transmembrane region" description="Helical" evidence="5">
    <location>
        <begin position="422"/>
        <end position="444"/>
    </location>
</feature>
<evidence type="ECO:0000256" key="4">
    <source>
        <dbReference type="SAM" id="MobiDB-lite"/>
    </source>
</evidence>
<organism evidence="6 7">
    <name type="scientific">Pocillopora meandrina</name>
    <dbReference type="NCBI Taxonomy" id="46732"/>
    <lineage>
        <taxon>Eukaryota</taxon>
        <taxon>Metazoa</taxon>
        <taxon>Cnidaria</taxon>
        <taxon>Anthozoa</taxon>
        <taxon>Hexacorallia</taxon>
        <taxon>Scleractinia</taxon>
        <taxon>Astrocoeniina</taxon>
        <taxon>Pocilloporidae</taxon>
        <taxon>Pocillopora</taxon>
    </lineage>
</organism>
<dbReference type="Gene3D" id="1.20.1250.20">
    <property type="entry name" value="MFS general substrate transporter like domains"/>
    <property type="match status" value="2"/>
</dbReference>
<feature type="transmembrane region" description="Helical" evidence="5">
    <location>
        <begin position="120"/>
        <end position="140"/>
    </location>
</feature>
<evidence type="ECO:0000256" key="2">
    <source>
        <dbReference type="ARBA" id="ARBA00022989"/>
    </source>
</evidence>
<feature type="transmembrane region" description="Helical" evidence="5">
    <location>
        <begin position="316"/>
        <end position="336"/>
    </location>
</feature>
<feature type="transmembrane region" description="Helical" evidence="5">
    <location>
        <begin position="486"/>
        <end position="505"/>
    </location>
</feature>
<feature type="transmembrane region" description="Helical" evidence="5">
    <location>
        <begin position="271"/>
        <end position="295"/>
    </location>
</feature>
<dbReference type="EMBL" id="CALNXJ010000001">
    <property type="protein sequence ID" value="CAH3031145.1"/>
    <property type="molecule type" value="Genomic_DNA"/>
</dbReference>
<evidence type="ECO:0000256" key="3">
    <source>
        <dbReference type="ARBA" id="ARBA00023136"/>
    </source>
</evidence>
<dbReference type="InterPro" id="IPR036259">
    <property type="entry name" value="MFS_trans_sf"/>
</dbReference>
<evidence type="ECO:0000256" key="5">
    <source>
        <dbReference type="SAM" id="Phobius"/>
    </source>
</evidence>
<dbReference type="GO" id="GO:0022857">
    <property type="term" value="F:transmembrane transporter activity"/>
    <property type="evidence" value="ECO:0007669"/>
    <property type="project" value="InterPro"/>
</dbReference>
<keyword evidence="7" id="KW-1185">Reference proteome</keyword>
<feature type="transmembrane region" description="Helical" evidence="5">
    <location>
        <begin position="84"/>
        <end position="105"/>
    </location>
</feature>
<keyword evidence="3 5" id="KW-0472">Membrane</keyword>
<dbReference type="Pfam" id="PF07690">
    <property type="entry name" value="MFS_1"/>
    <property type="match status" value="1"/>
</dbReference>
<name>A0AAU9VMJ2_9CNID</name>
<dbReference type="AlphaFoldDB" id="A0AAU9VMJ2"/>
<gene>
    <name evidence="6" type="ORF">PMEA_00001143</name>
</gene>
<protein>
    <submittedName>
        <fullName evidence="6">Uncharacterized protein</fullName>
    </submittedName>
</protein>
<dbReference type="InterPro" id="IPR011701">
    <property type="entry name" value="MFS"/>
</dbReference>
<feature type="transmembrane region" description="Helical" evidence="5">
    <location>
        <begin position="208"/>
        <end position="228"/>
    </location>
</feature>
<evidence type="ECO:0000313" key="7">
    <source>
        <dbReference type="Proteomes" id="UP001159428"/>
    </source>
</evidence>
<dbReference type="PANTHER" id="PTHR23121">
    <property type="entry name" value="SODIUM-DEPENDENT GLUCOSE TRANSPORTER 1"/>
    <property type="match status" value="1"/>
</dbReference>
<sequence>MAGLSVSTAKRSGKDFPDQVLSSDDLEEIRRNWDEEESEVEEFVNDSKGRRQNLSSLISGNASASSSHGVPTYSLHSVQVAKSLCLFVCFFGLGISVAILGPTLIELACQAQTELEKMSFVFTARAIGYLIGSIVGGWLFDRYNGHLVLSLSCVWAAVMMWALPYVTSLTGLLLVVVLMGLALGSVDTGGNVLLLNTWGKKSRPYMQALHFVFAFGAFVAPLIVQPFLEDRTTSLNNTASSTNGTNSTNSTKTDNLVCSNQTGESTMPVTWAFWLGSIPLAATSVGFMAFVVVKACHVQNIQTQNEDTSKTNQGSVMYKVVILSLFSAFLLLYVGMEDAYGGYIFTFGVTSEPRLSDDKAAFLTSAFWGSFALARLASVPLARYLRPSKMICVDMIGCFIGSAVLVSQFTHGQCDRSQSTKLWTGTIILGVSMASIFPSAINFVEYFVTVSGKTASVLLVASSFGGMLVPLAVGHTIVESSVGPCSLMACSLVISVLSFVIFWLIKGAGRYFKRHGDGFVGMRFQAKQKNDEEVRKRQPDEVLQLLEENNERFNGSQDRET</sequence>
<feature type="transmembrane region" description="Helical" evidence="5">
    <location>
        <begin position="456"/>
        <end position="474"/>
    </location>
</feature>
<feature type="transmembrane region" description="Helical" evidence="5">
    <location>
        <begin position="147"/>
        <end position="166"/>
    </location>
</feature>
<feature type="transmembrane region" description="Helical" evidence="5">
    <location>
        <begin position="172"/>
        <end position="196"/>
    </location>
</feature>
<accession>A0AAU9VMJ2</accession>
<comment type="caution">
    <text evidence="6">The sequence shown here is derived from an EMBL/GenBank/DDBJ whole genome shotgun (WGS) entry which is preliminary data.</text>
</comment>
<feature type="transmembrane region" description="Helical" evidence="5">
    <location>
        <begin position="360"/>
        <end position="378"/>
    </location>
</feature>
<proteinExistence type="predicted"/>
<feature type="region of interest" description="Disordered" evidence="4">
    <location>
        <begin position="238"/>
        <end position="259"/>
    </location>
</feature>
<feature type="region of interest" description="Disordered" evidence="4">
    <location>
        <begin position="1"/>
        <end position="23"/>
    </location>
</feature>
<keyword evidence="1 5" id="KW-0812">Transmembrane</keyword>
<dbReference type="SUPFAM" id="SSF103473">
    <property type="entry name" value="MFS general substrate transporter"/>
    <property type="match status" value="1"/>
</dbReference>
<evidence type="ECO:0000313" key="6">
    <source>
        <dbReference type="EMBL" id="CAH3031145.1"/>
    </source>
</evidence>
<feature type="compositionally biased region" description="Polar residues" evidence="4">
    <location>
        <begin position="1"/>
        <end position="10"/>
    </location>
</feature>
<dbReference type="PANTHER" id="PTHR23121:SF9">
    <property type="entry name" value="SODIUM-DEPENDENT GLUCOSE TRANSPORTER 1"/>
    <property type="match status" value="1"/>
</dbReference>
<keyword evidence="2 5" id="KW-1133">Transmembrane helix</keyword>